<evidence type="ECO:0000313" key="2">
    <source>
        <dbReference type="EMBL" id="KAG2399416.1"/>
    </source>
</evidence>
<sequence>MKCPIPLKLSEVALGGFLVVNLELLIGNTIVVTTVGGAEPDLDLPELLGGEAESELVAAALVLEAVDAAEGLGDGDVEDEVGDGEQRDGDPAVTALEARGLGLGEEEESEEDEENLKELVKLLLLKVYGPFLLQGLLEVKLDYGVQSLKRCFFRHRLLVVVAVVVVVVVAGFVVCHGWKRRNKRWVVWCLSRQERWYIVCWERLLCFQPKTKGLKPSHCHSHCHSN</sequence>
<organism evidence="2 3">
    <name type="scientific">Phaseolus angularis</name>
    <name type="common">Azuki bean</name>
    <name type="synonym">Vigna angularis</name>
    <dbReference type="NCBI Taxonomy" id="3914"/>
    <lineage>
        <taxon>Eukaryota</taxon>
        <taxon>Viridiplantae</taxon>
        <taxon>Streptophyta</taxon>
        <taxon>Embryophyta</taxon>
        <taxon>Tracheophyta</taxon>
        <taxon>Spermatophyta</taxon>
        <taxon>Magnoliopsida</taxon>
        <taxon>eudicotyledons</taxon>
        <taxon>Gunneridae</taxon>
        <taxon>Pentapetalae</taxon>
        <taxon>rosids</taxon>
        <taxon>fabids</taxon>
        <taxon>Fabales</taxon>
        <taxon>Fabaceae</taxon>
        <taxon>Papilionoideae</taxon>
        <taxon>50 kb inversion clade</taxon>
        <taxon>NPAAA clade</taxon>
        <taxon>indigoferoid/millettioid clade</taxon>
        <taxon>Phaseoleae</taxon>
        <taxon>Vigna</taxon>
    </lineage>
</organism>
<protein>
    <submittedName>
        <fullName evidence="2">Uncharacterized protein</fullName>
    </submittedName>
</protein>
<feature type="transmembrane region" description="Helical" evidence="1">
    <location>
        <begin position="157"/>
        <end position="175"/>
    </location>
</feature>
<dbReference type="AlphaFoldDB" id="A0A8T0KI82"/>
<proteinExistence type="predicted"/>
<comment type="caution">
    <text evidence="2">The sequence shown here is derived from an EMBL/GenBank/DDBJ whole genome shotgun (WGS) entry which is preliminary data.</text>
</comment>
<keyword evidence="1" id="KW-0812">Transmembrane</keyword>
<dbReference type="Proteomes" id="UP000743370">
    <property type="component" value="Unassembled WGS sequence"/>
</dbReference>
<gene>
    <name evidence="2" type="ORF">HKW66_Vig0081020</name>
</gene>
<accession>A0A8T0KI82</accession>
<evidence type="ECO:0000256" key="1">
    <source>
        <dbReference type="SAM" id="Phobius"/>
    </source>
</evidence>
<keyword evidence="1" id="KW-1133">Transmembrane helix</keyword>
<dbReference type="EMBL" id="JABFOF010000004">
    <property type="protein sequence ID" value="KAG2399416.1"/>
    <property type="molecule type" value="Genomic_DNA"/>
</dbReference>
<evidence type="ECO:0000313" key="3">
    <source>
        <dbReference type="Proteomes" id="UP000743370"/>
    </source>
</evidence>
<name>A0A8T0KI82_PHAAN</name>
<reference evidence="2 3" key="1">
    <citation type="submission" date="2020-05" db="EMBL/GenBank/DDBJ databases">
        <title>Vigna angularis (adzuki bean) Var. LongXiaoDou No. 4 denovo assembly.</title>
        <authorList>
            <person name="Xiang H."/>
        </authorList>
    </citation>
    <scope>NUCLEOTIDE SEQUENCE [LARGE SCALE GENOMIC DNA]</scope>
    <source>
        <tissue evidence="2">Leaf</tissue>
    </source>
</reference>
<keyword evidence="1" id="KW-0472">Membrane</keyword>